<accession>A0ABV3W8V3</accession>
<sequence>MIAYDPVHGEMIARAAWEANLAPTEISVVRALHTIQRETMWVAITPAYAKLPPVCSAYLNG</sequence>
<dbReference type="Proteomes" id="UP001558535">
    <property type="component" value="Unassembled WGS sequence"/>
</dbReference>
<protein>
    <submittedName>
        <fullName evidence="1">Uncharacterized protein</fullName>
    </submittedName>
</protein>
<evidence type="ECO:0000313" key="2">
    <source>
        <dbReference type="Proteomes" id="UP001558535"/>
    </source>
</evidence>
<gene>
    <name evidence="1" type="ORF">AB3X84_06085</name>
</gene>
<reference evidence="1 2" key="1">
    <citation type="submission" date="2024-07" db="EMBL/GenBank/DDBJ databases">
        <title>A survey of Mimosa microsymbionts across Brazilian biomes reveals a high diversity of Paraburkholderia nodulating endemic species, but also that Cupriavidus is common as a symbiont of widespread species.</title>
        <authorList>
            <person name="Rouws L."/>
            <person name="Barauna A."/>
            <person name="Beukes C."/>
            <person name="Rouws J.R.C."/>
            <person name="De Faria S.M."/>
            <person name="Gross E."/>
            <person name="Bueno Dos Reis Junior F."/>
            <person name="Simon M.F."/>
            <person name="Maluk M."/>
            <person name="Odee D.W."/>
            <person name="Kenicer G."/>
            <person name="Young J.P.W."/>
            <person name="Reis V.M."/>
            <person name="Zilli J."/>
            <person name="James E.K."/>
        </authorList>
    </citation>
    <scope>NUCLEOTIDE SEQUENCE [LARGE SCALE GENOMIC DNA]</scope>
    <source>
        <strain evidence="1 2">BR14375</strain>
    </source>
</reference>
<organism evidence="1 2">
    <name type="scientific">Paraburkholderia phenoliruptrix</name>
    <dbReference type="NCBI Taxonomy" id="252970"/>
    <lineage>
        <taxon>Bacteria</taxon>
        <taxon>Pseudomonadati</taxon>
        <taxon>Pseudomonadota</taxon>
        <taxon>Betaproteobacteria</taxon>
        <taxon>Burkholderiales</taxon>
        <taxon>Burkholderiaceae</taxon>
        <taxon>Paraburkholderia</taxon>
    </lineage>
</organism>
<keyword evidence="2" id="KW-1185">Reference proteome</keyword>
<proteinExistence type="predicted"/>
<comment type="caution">
    <text evidence="1">The sequence shown here is derived from an EMBL/GenBank/DDBJ whole genome shotgun (WGS) entry which is preliminary data.</text>
</comment>
<evidence type="ECO:0000313" key="1">
    <source>
        <dbReference type="EMBL" id="MEX3749565.1"/>
    </source>
</evidence>
<dbReference type="EMBL" id="JBFPKE010000001">
    <property type="protein sequence ID" value="MEX3749565.1"/>
    <property type="molecule type" value="Genomic_DNA"/>
</dbReference>
<dbReference type="RefSeq" id="WP_310109879.1">
    <property type="nucleotide sequence ID" value="NZ_CP168530.1"/>
</dbReference>
<name>A0ABV3W8V3_9BURK</name>